<evidence type="ECO:0000313" key="1">
    <source>
        <dbReference type="EMBL" id="KAG8231964.1"/>
    </source>
</evidence>
<dbReference type="AlphaFoldDB" id="A0A8K0P5U0"/>
<evidence type="ECO:0000313" key="2">
    <source>
        <dbReference type="Proteomes" id="UP000792457"/>
    </source>
</evidence>
<reference evidence="1" key="1">
    <citation type="submission" date="2013-04" db="EMBL/GenBank/DDBJ databases">
        <authorList>
            <person name="Qu J."/>
            <person name="Murali S.C."/>
            <person name="Bandaranaike D."/>
            <person name="Bellair M."/>
            <person name="Blankenburg K."/>
            <person name="Chao H."/>
            <person name="Dinh H."/>
            <person name="Doddapaneni H."/>
            <person name="Downs B."/>
            <person name="Dugan-Rocha S."/>
            <person name="Elkadiri S."/>
            <person name="Gnanaolivu R.D."/>
            <person name="Hernandez B."/>
            <person name="Javaid M."/>
            <person name="Jayaseelan J.C."/>
            <person name="Lee S."/>
            <person name="Li M."/>
            <person name="Ming W."/>
            <person name="Munidasa M."/>
            <person name="Muniz J."/>
            <person name="Nguyen L."/>
            <person name="Ongeri F."/>
            <person name="Osuji N."/>
            <person name="Pu L.-L."/>
            <person name="Puazo M."/>
            <person name="Qu C."/>
            <person name="Quiroz J."/>
            <person name="Raj R."/>
            <person name="Weissenberger G."/>
            <person name="Xin Y."/>
            <person name="Zou X."/>
            <person name="Han Y."/>
            <person name="Richards S."/>
            <person name="Worley K."/>
            <person name="Muzny D."/>
            <person name="Gibbs R."/>
        </authorList>
    </citation>
    <scope>NUCLEOTIDE SEQUENCE</scope>
    <source>
        <strain evidence="1">Sampled in the wild</strain>
    </source>
</reference>
<accession>A0A8K0P5U0</accession>
<keyword evidence="2" id="KW-1185">Reference proteome</keyword>
<gene>
    <name evidence="1" type="ORF">J437_LFUL008884</name>
</gene>
<organism evidence="1 2">
    <name type="scientific">Ladona fulva</name>
    <name type="common">Scarce chaser dragonfly</name>
    <name type="synonym">Libellula fulva</name>
    <dbReference type="NCBI Taxonomy" id="123851"/>
    <lineage>
        <taxon>Eukaryota</taxon>
        <taxon>Metazoa</taxon>
        <taxon>Ecdysozoa</taxon>
        <taxon>Arthropoda</taxon>
        <taxon>Hexapoda</taxon>
        <taxon>Insecta</taxon>
        <taxon>Pterygota</taxon>
        <taxon>Palaeoptera</taxon>
        <taxon>Odonata</taxon>
        <taxon>Epiprocta</taxon>
        <taxon>Anisoptera</taxon>
        <taxon>Libelluloidea</taxon>
        <taxon>Libellulidae</taxon>
        <taxon>Ladona</taxon>
    </lineage>
</organism>
<dbReference type="Proteomes" id="UP000792457">
    <property type="component" value="Unassembled WGS sequence"/>
</dbReference>
<comment type="caution">
    <text evidence="1">The sequence shown here is derived from an EMBL/GenBank/DDBJ whole genome shotgun (WGS) entry which is preliminary data.</text>
</comment>
<sequence>MASSGLKGGVPTLSSSTITTAFRTTSIASTSFNSINSTSNSCLPTAIMAAVTTSVSTNSSAPTYTNVMRQNLAPAMPRADANTEDGADKRTTVVVEVMNSFGLEDYLVALTLLVEPKDITFTSHISNNLQGFGSSHDGNTA</sequence>
<protein>
    <submittedName>
        <fullName evidence="1">Uncharacterized protein</fullName>
    </submittedName>
</protein>
<dbReference type="EMBL" id="KZ308584">
    <property type="protein sequence ID" value="KAG8231964.1"/>
    <property type="molecule type" value="Genomic_DNA"/>
</dbReference>
<reference evidence="1" key="2">
    <citation type="submission" date="2017-10" db="EMBL/GenBank/DDBJ databases">
        <title>Ladona fulva Genome sequencing and assembly.</title>
        <authorList>
            <person name="Murali S."/>
            <person name="Richards S."/>
            <person name="Bandaranaike D."/>
            <person name="Bellair M."/>
            <person name="Blankenburg K."/>
            <person name="Chao H."/>
            <person name="Dinh H."/>
            <person name="Doddapaneni H."/>
            <person name="Dugan-Rocha S."/>
            <person name="Elkadiri S."/>
            <person name="Gnanaolivu R."/>
            <person name="Hernandez B."/>
            <person name="Skinner E."/>
            <person name="Javaid M."/>
            <person name="Lee S."/>
            <person name="Li M."/>
            <person name="Ming W."/>
            <person name="Munidasa M."/>
            <person name="Muniz J."/>
            <person name="Nguyen L."/>
            <person name="Hughes D."/>
            <person name="Osuji N."/>
            <person name="Pu L.-L."/>
            <person name="Puazo M."/>
            <person name="Qu C."/>
            <person name="Quiroz J."/>
            <person name="Raj R."/>
            <person name="Weissenberger G."/>
            <person name="Xin Y."/>
            <person name="Zou X."/>
            <person name="Han Y."/>
            <person name="Worley K."/>
            <person name="Muzny D."/>
            <person name="Gibbs R."/>
        </authorList>
    </citation>
    <scope>NUCLEOTIDE SEQUENCE</scope>
    <source>
        <strain evidence="1">Sampled in the wild</strain>
    </source>
</reference>
<proteinExistence type="predicted"/>
<name>A0A8K0P5U0_LADFU</name>